<evidence type="ECO:0000256" key="1">
    <source>
        <dbReference type="ARBA" id="ARBA00023015"/>
    </source>
</evidence>
<name>A0ABX1MXF9_9RHOO</name>
<dbReference type="Proteomes" id="UP000652074">
    <property type="component" value="Unassembled WGS sequence"/>
</dbReference>
<dbReference type="PROSITE" id="PS50949">
    <property type="entry name" value="HTH_GNTR"/>
    <property type="match status" value="1"/>
</dbReference>
<dbReference type="Pfam" id="PF00392">
    <property type="entry name" value="GntR"/>
    <property type="match status" value="1"/>
</dbReference>
<dbReference type="InterPro" id="IPR050679">
    <property type="entry name" value="Bact_HTH_transcr_reg"/>
</dbReference>
<dbReference type="SMART" id="SM00866">
    <property type="entry name" value="UTRA"/>
    <property type="match status" value="1"/>
</dbReference>
<dbReference type="Gene3D" id="1.10.10.10">
    <property type="entry name" value="Winged helix-like DNA-binding domain superfamily/Winged helix DNA-binding domain"/>
    <property type="match status" value="1"/>
</dbReference>
<reference evidence="5 6" key="1">
    <citation type="submission" date="2019-12" db="EMBL/GenBank/DDBJ databases">
        <title>Comparative genomics gives insights into the taxonomy of the Azoarcus-Aromatoleum group and reveals separate origins of nif in the plant-associated Azoarcus and non-plant-associated Aromatoleum sub-groups.</title>
        <authorList>
            <person name="Lafos M."/>
            <person name="Maluk M."/>
            <person name="Batista M."/>
            <person name="Junghare M."/>
            <person name="Carmona M."/>
            <person name="Faoro H."/>
            <person name="Cruz L.M."/>
            <person name="Battistoni F."/>
            <person name="De Souza E."/>
            <person name="Pedrosa F."/>
            <person name="Chen W.-M."/>
            <person name="Poole P.S."/>
            <person name="Dixon R.A."/>
            <person name="James E.K."/>
        </authorList>
    </citation>
    <scope>NUCLEOTIDE SEQUENCE [LARGE SCALE GENOMIC DNA]</scope>
    <source>
        <strain evidence="5 6">ToN1</strain>
    </source>
</reference>
<evidence type="ECO:0000256" key="2">
    <source>
        <dbReference type="ARBA" id="ARBA00023125"/>
    </source>
</evidence>
<evidence type="ECO:0000259" key="4">
    <source>
        <dbReference type="PROSITE" id="PS50949"/>
    </source>
</evidence>
<dbReference type="SUPFAM" id="SSF64288">
    <property type="entry name" value="Chorismate lyase-like"/>
    <property type="match status" value="1"/>
</dbReference>
<dbReference type="Gene3D" id="3.40.1410.10">
    <property type="entry name" value="Chorismate lyase-like"/>
    <property type="match status" value="1"/>
</dbReference>
<evidence type="ECO:0000313" key="6">
    <source>
        <dbReference type="Proteomes" id="UP000652074"/>
    </source>
</evidence>
<keyword evidence="6" id="KW-1185">Reference proteome</keyword>
<dbReference type="PANTHER" id="PTHR44846:SF1">
    <property type="entry name" value="MANNOSYL-D-GLYCERATE TRANSPORT_METABOLISM SYSTEM REPRESSOR MNGR-RELATED"/>
    <property type="match status" value="1"/>
</dbReference>
<feature type="domain" description="HTH gntR-type" evidence="4">
    <location>
        <begin position="13"/>
        <end position="81"/>
    </location>
</feature>
<dbReference type="InterPro" id="IPR036388">
    <property type="entry name" value="WH-like_DNA-bd_sf"/>
</dbReference>
<dbReference type="PANTHER" id="PTHR44846">
    <property type="entry name" value="MANNOSYL-D-GLYCERATE TRANSPORT/METABOLISM SYSTEM REPRESSOR MNGR-RELATED"/>
    <property type="match status" value="1"/>
</dbReference>
<dbReference type="InterPro" id="IPR028978">
    <property type="entry name" value="Chorismate_lyase_/UTRA_dom_sf"/>
</dbReference>
<dbReference type="CDD" id="cd07377">
    <property type="entry name" value="WHTH_GntR"/>
    <property type="match status" value="1"/>
</dbReference>
<accession>A0ABX1MXF9</accession>
<dbReference type="InterPro" id="IPR000524">
    <property type="entry name" value="Tscrpt_reg_HTH_GntR"/>
</dbReference>
<dbReference type="SUPFAM" id="SSF46785">
    <property type="entry name" value="Winged helix' DNA-binding domain"/>
    <property type="match status" value="1"/>
</dbReference>
<proteinExistence type="predicted"/>
<evidence type="ECO:0000313" key="5">
    <source>
        <dbReference type="EMBL" id="NMF91020.1"/>
    </source>
</evidence>
<gene>
    <name evidence="5" type="ORF">GPA26_21385</name>
</gene>
<keyword evidence="2" id="KW-0238">DNA-binding</keyword>
<dbReference type="PRINTS" id="PR00035">
    <property type="entry name" value="HTHGNTR"/>
</dbReference>
<dbReference type="EMBL" id="WTVR01000061">
    <property type="protein sequence ID" value="NMF91020.1"/>
    <property type="molecule type" value="Genomic_DNA"/>
</dbReference>
<protein>
    <submittedName>
        <fullName evidence="5">UTRA domain-containing protein</fullName>
    </submittedName>
</protein>
<dbReference type="RefSeq" id="WP_169208349.1">
    <property type="nucleotide sequence ID" value="NZ_CP059560.1"/>
</dbReference>
<keyword evidence="1" id="KW-0805">Transcription regulation</keyword>
<sequence length="257" mass="28696">MNHHPPQLLASGQPRYLVLAQSLMDDIVSGRYPLDSLLPTEVELCQQFNVSRHTVREAIRRLSDLGLISRQPGVGTRVKATQVASRYTQSSDGIEDLYKFVRDVRLEVSGHGDVIADEELAELLECKRGQAWLHVEGLRYVADETVPIARTDVYIARAYRGIVDDLGDEQVPIYALIEKRYGLRVVEVRQQVRAVNIGAPDAARLHVEPGSAGLQVVRKYFAPNDELLEVGVSLHPGERFSYSSTQRLELQNGGKGR</sequence>
<comment type="caution">
    <text evidence="5">The sequence shown here is derived from an EMBL/GenBank/DDBJ whole genome shotgun (WGS) entry which is preliminary data.</text>
</comment>
<keyword evidence="3" id="KW-0804">Transcription</keyword>
<evidence type="ECO:0000256" key="3">
    <source>
        <dbReference type="ARBA" id="ARBA00023163"/>
    </source>
</evidence>
<dbReference type="Pfam" id="PF07702">
    <property type="entry name" value="UTRA"/>
    <property type="match status" value="1"/>
</dbReference>
<dbReference type="InterPro" id="IPR036390">
    <property type="entry name" value="WH_DNA-bd_sf"/>
</dbReference>
<dbReference type="InterPro" id="IPR011663">
    <property type="entry name" value="UTRA"/>
</dbReference>
<dbReference type="SMART" id="SM00345">
    <property type="entry name" value="HTH_GNTR"/>
    <property type="match status" value="1"/>
</dbReference>
<organism evidence="5 6">
    <name type="scientific">Aromatoleum petrolei</name>
    <dbReference type="NCBI Taxonomy" id="76116"/>
    <lineage>
        <taxon>Bacteria</taxon>
        <taxon>Pseudomonadati</taxon>
        <taxon>Pseudomonadota</taxon>
        <taxon>Betaproteobacteria</taxon>
        <taxon>Rhodocyclales</taxon>
        <taxon>Rhodocyclaceae</taxon>
        <taxon>Aromatoleum</taxon>
    </lineage>
</organism>